<gene>
    <name evidence="1" type="primary">ywpJ_2</name>
    <name evidence="1" type="ORF">CLVI_23980</name>
</gene>
<dbReference type="PANTHER" id="PTHR10000:SF8">
    <property type="entry name" value="HAD SUPERFAMILY HYDROLASE-LIKE, TYPE 3"/>
    <property type="match status" value="1"/>
</dbReference>
<dbReference type="Proteomes" id="UP000239471">
    <property type="component" value="Unassembled WGS sequence"/>
</dbReference>
<dbReference type="Gene3D" id="3.40.50.1000">
    <property type="entry name" value="HAD superfamily/HAD-like"/>
    <property type="match status" value="1"/>
</dbReference>
<dbReference type="Gene3D" id="3.30.1240.10">
    <property type="match status" value="1"/>
</dbReference>
<dbReference type="NCBIfam" id="TIGR01484">
    <property type="entry name" value="HAD-SF-IIB"/>
    <property type="match status" value="1"/>
</dbReference>
<dbReference type="InterPro" id="IPR006379">
    <property type="entry name" value="HAD-SF_hydro_IIB"/>
</dbReference>
<proteinExistence type="predicted"/>
<dbReference type="AlphaFoldDB" id="A0A2T0BCJ6"/>
<dbReference type="EMBL" id="PVXQ01000027">
    <property type="protein sequence ID" value="PRR81562.1"/>
    <property type="molecule type" value="Genomic_DNA"/>
</dbReference>
<sequence>MILYISDLDGTLLTNAASISSISKNLINEALDNKINFTIATARTPATAVNILKDININLPVITMNGSTIYDMKTNKYLYYSTIDNKLLYPLQTLIKEEGIDAFIYCMEDNHLFVYHNKLTHPYQISFYNERNSTSYKTFIESCLPDDSQVLYFTIMDYENKVNSLYERIKDIEGLSITKYRDTYNKDIINLEIYHSSSSKGSAIKYLKNHFNFDKAVTFGDNLNDISMFQVSDECYAVENATDELKRIATNTIGSNTDDSVAHFIFEASQNLSKNC</sequence>
<dbReference type="EC" id="3.1.3.-" evidence="1"/>
<dbReference type="GO" id="GO:0005829">
    <property type="term" value="C:cytosol"/>
    <property type="evidence" value="ECO:0007669"/>
    <property type="project" value="TreeGrafter"/>
</dbReference>
<dbReference type="GO" id="GO:0016791">
    <property type="term" value="F:phosphatase activity"/>
    <property type="evidence" value="ECO:0007669"/>
    <property type="project" value="TreeGrafter"/>
</dbReference>
<keyword evidence="1" id="KW-0378">Hydrolase</keyword>
<dbReference type="NCBIfam" id="TIGR00099">
    <property type="entry name" value="Cof-subfamily"/>
    <property type="match status" value="1"/>
</dbReference>
<dbReference type="GO" id="GO:0000287">
    <property type="term" value="F:magnesium ion binding"/>
    <property type="evidence" value="ECO:0007669"/>
    <property type="project" value="TreeGrafter"/>
</dbReference>
<keyword evidence="2" id="KW-1185">Reference proteome</keyword>
<dbReference type="PANTHER" id="PTHR10000">
    <property type="entry name" value="PHOSPHOSERINE PHOSPHATASE"/>
    <property type="match status" value="1"/>
</dbReference>
<accession>A0A2T0BCJ6</accession>
<dbReference type="SFLD" id="SFLDS00003">
    <property type="entry name" value="Haloacid_Dehalogenase"/>
    <property type="match status" value="1"/>
</dbReference>
<dbReference type="RefSeq" id="WP_170065655.1">
    <property type="nucleotide sequence ID" value="NZ_PVXQ01000027.1"/>
</dbReference>
<organism evidence="1 2">
    <name type="scientific">Clostridium vincentii</name>
    <dbReference type="NCBI Taxonomy" id="52704"/>
    <lineage>
        <taxon>Bacteria</taxon>
        <taxon>Bacillati</taxon>
        <taxon>Bacillota</taxon>
        <taxon>Clostridia</taxon>
        <taxon>Eubacteriales</taxon>
        <taxon>Clostridiaceae</taxon>
        <taxon>Clostridium</taxon>
    </lineage>
</organism>
<dbReference type="InterPro" id="IPR023214">
    <property type="entry name" value="HAD_sf"/>
</dbReference>
<name>A0A2T0BCJ6_9CLOT</name>
<dbReference type="Pfam" id="PF08282">
    <property type="entry name" value="Hydrolase_3"/>
    <property type="match status" value="1"/>
</dbReference>
<evidence type="ECO:0000313" key="1">
    <source>
        <dbReference type="EMBL" id="PRR81562.1"/>
    </source>
</evidence>
<protein>
    <submittedName>
        <fullName evidence="1">Putative phosphatase YwpJ</fullName>
        <ecNumber evidence="1">3.1.3.-</ecNumber>
    </submittedName>
</protein>
<dbReference type="SFLD" id="SFLDG01140">
    <property type="entry name" value="C2.B:_Phosphomannomutase_and_P"/>
    <property type="match status" value="1"/>
</dbReference>
<dbReference type="InterPro" id="IPR036412">
    <property type="entry name" value="HAD-like_sf"/>
</dbReference>
<comment type="caution">
    <text evidence="1">The sequence shown here is derived from an EMBL/GenBank/DDBJ whole genome shotgun (WGS) entry which is preliminary data.</text>
</comment>
<evidence type="ECO:0000313" key="2">
    <source>
        <dbReference type="Proteomes" id="UP000239471"/>
    </source>
</evidence>
<dbReference type="InterPro" id="IPR000150">
    <property type="entry name" value="Cof"/>
</dbReference>
<dbReference type="SUPFAM" id="SSF56784">
    <property type="entry name" value="HAD-like"/>
    <property type="match status" value="1"/>
</dbReference>
<reference evidence="1 2" key="1">
    <citation type="submission" date="2018-03" db="EMBL/GenBank/DDBJ databases">
        <title>Genome sequence of Clostridium vincentii DSM 10228.</title>
        <authorList>
            <person name="Poehlein A."/>
            <person name="Daniel R."/>
        </authorList>
    </citation>
    <scope>NUCLEOTIDE SEQUENCE [LARGE SCALE GENOMIC DNA]</scope>
    <source>
        <strain evidence="1 2">DSM 10228</strain>
    </source>
</reference>